<reference evidence="1" key="1">
    <citation type="submission" date="2013-07" db="EMBL/GenBank/DDBJ databases">
        <title>The genome of an arbuscular mycorrhizal fungus provides insights into the evolution of the oldest plant symbiosis.</title>
        <authorList>
            <consortium name="DOE Joint Genome Institute"/>
            <person name="Tisserant E."/>
            <person name="Malbreil M."/>
            <person name="Kuo A."/>
            <person name="Kohler A."/>
            <person name="Symeonidi A."/>
            <person name="Balestrini R."/>
            <person name="Charron P."/>
            <person name="Duensing N."/>
            <person name="Frei-dit-Frey N."/>
            <person name="Gianinazzi-Pearson V."/>
            <person name="Gilbert B."/>
            <person name="Handa Y."/>
            <person name="Hijri M."/>
            <person name="Kaul R."/>
            <person name="Kawaguchi M."/>
            <person name="Krajinski F."/>
            <person name="Lammers P."/>
            <person name="Lapierre D."/>
            <person name="Masclaux F.G."/>
            <person name="Murat C."/>
            <person name="Morin E."/>
            <person name="Ndikumana S."/>
            <person name="Pagni M."/>
            <person name="Petitpierre D."/>
            <person name="Requena N."/>
            <person name="Rosikiewicz P."/>
            <person name="Riley R."/>
            <person name="Saito K."/>
            <person name="San Clemente H."/>
            <person name="Shapiro H."/>
            <person name="van Tuinen D."/>
            <person name="Becard G."/>
            <person name="Bonfante P."/>
            <person name="Paszkowski U."/>
            <person name="Shachar-Hill Y."/>
            <person name="Young J.P."/>
            <person name="Sanders I.R."/>
            <person name="Henrissat B."/>
            <person name="Rensing S.A."/>
            <person name="Grigoriev I.V."/>
            <person name="Corradi N."/>
            <person name="Roux C."/>
            <person name="Martin F."/>
        </authorList>
    </citation>
    <scope>NUCLEOTIDE SEQUENCE</scope>
    <source>
        <strain evidence="1">DAOM 197198</strain>
    </source>
</reference>
<dbReference type="EMBL" id="KI283030">
    <property type="protein sequence ID" value="ESA14308.1"/>
    <property type="molecule type" value="Genomic_DNA"/>
</dbReference>
<sequence length="111" mass="13104">MEPEMYDIYKRLEYVLILLTTGSLQEQTPGNTSSSSVTPYTVAPYHPIPDMFIPHKYRDIIPPDPIWLELRLAADKESAAERLRIQQLEYYRRALKNFIFFFENLSTNFVE</sequence>
<organism evidence="1">
    <name type="scientific">Rhizophagus irregularis (strain DAOM 181602 / DAOM 197198 / MUCL 43194)</name>
    <name type="common">Arbuscular mycorrhizal fungus</name>
    <name type="synonym">Glomus intraradices</name>
    <dbReference type="NCBI Taxonomy" id="747089"/>
    <lineage>
        <taxon>Eukaryota</taxon>
        <taxon>Fungi</taxon>
        <taxon>Fungi incertae sedis</taxon>
        <taxon>Mucoromycota</taxon>
        <taxon>Glomeromycotina</taxon>
        <taxon>Glomeromycetes</taxon>
        <taxon>Glomerales</taxon>
        <taxon>Glomeraceae</taxon>
        <taxon>Rhizophagus</taxon>
    </lineage>
</organism>
<evidence type="ECO:0000313" key="1">
    <source>
        <dbReference type="EMBL" id="ESA14308.1"/>
    </source>
</evidence>
<dbReference type="HOGENOM" id="CLU_2159726_0_0_1"/>
<accession>U9U6U3</accession>
<name>U9U6U3_RHIID</name>
<proteinExistence type="predicted"/>
<protein>
    <submittedName>
        <fullName evidence="1">Uncharacterized protein</fullName>
    </submittedName>
</protein>
<dbReference type="AlphaFoldDB" id="U9U6U3"/>
<gene>
    <name evidence="1" type="ORF">GLOINDRAFT_2746</name>
</gene>